<name>A0ABT3NA99_9BACT</name>
<comment type="caution">
    <text evidence="1">The sequence shown here is derived from an EMBL/GenBank/DDBJ whole genome shotgun (WGS) entry which is preliminary data.</text>
</comment>
<dbReference type="Gene3D" id="3.30.70.120">
    <property type="match status" value="1"/>
</dbReference>
<dbReference type="Pfam" id="PF00543">
    <property type="entry name" value="P-II"/>
    <property type="match status" value="1"/>
</dbReference>
<dbReference type="Proteomes" id="UP001209681">
    <property type="component" value="Unassembled WGS sequence"/>
</dbReference>
<dbReference type="InterPro" id="IPR015867">
    <property type="entry name" value="N-reg_PII/ATP_PRibTrfase_C"/>
</dbReference>
<dbReference type="PROSITE" id="PS51343">
    <property type="entry name" value="PII_GLNB_DOM"/>
    <property type="match status" value="1"/>
</dbReference>
<accession>A0ABT3NA99</accession>
<evidence type="ECO:0000313" key="1">
    <source>
        <dbReference type="EMBL" id="MCW7754393.1"/>
    </source>
</evidence>
<dbReference type="PRINTS" id="PR00340">
    <property type="entry name" value="PIIGLNB"/>
</dbReference>
<dbReference type="EMBL" id="JAPFPW010000011">
    <property type="protein sequence ID" value="MCW7754393.1"/>
    <property type="molecule type" value="Genomic_DNA"/>
</dbReference>
<dbReference type="InterPro" id="IPR011322">
    <property type="entry name" value="N-reg_PII-like_a/b"/>
</dbReference>
<dbReference type="SMART" id="SM00938">
    <property type="entry name" value="P-II"/>
    <property type="match status" value="1"/>
</dbReference>
<organism evidence="1 2">
    <name type="scientific">Desulfobotulus pelophilus</name>
    <dbReference type="NCBI Taxonomy" id="2823377"/>
    <lineage>
        <taxon>Bacteria</taxon>
        <taxon>Pseudomonadati</taxon>
        <taxon>Thermodesulfobacteriota</taxon>
        <taxon>Desulfobacteria</taxon>
        <taxon>Desulfobacterales</taxon>
        <taxon>Desulfobacteraceae</taxon>
        <taxon>Desulfobotulus</taxon>
    </lineage>
</organism>
<proteinExistence type="predicted"/>
<protein>
    <submittedName>
        <fullName evidence="1">P-II family nitrogen regulator</fullName>
    </submittedName>
</protein>
<gene>
    <name evidence="1" type="ORF">OOT00_10390</name>
</gene>
<dbReference type="PANTHER" id="PTHR30115:SF11">
    <property type="entry name" value="NITROGEN REGULATORY PROTEIN P-II HOMOLOG"/>
    <property type="match status" value="1"/>
</dbReference>
<dbReference type="InterPro" id="IPR002187">
    <property type="entry name" value="N-reg_PII"/>
</dbReference>
<reference evidence="1 2" key="1">
    <citation type="submission" date="2022-11" db="EMBL/GenBank/DDBJ databases">
        <title>Desulfobotulus tamanensis H1 sp. nov. - anaerobic, alkaliphilic, sulphate reducing bacterium isolated from terrestrial mud volcano.</title>
        <authorList>
            <person name="Frolova A."/>
            <person name="Merkel A.Y."/>
            <person name="Slobodkin A.I."/>
        </authorList>
    </citation>
    <scope>NUCLEOTIDE SEQUENCE [LARGE SCALE GENOMIC DNA]</scope>
    <source>
        <strain evidence="1 2">H1</strain>
    </source>
</reference>
<dbReference type="SUPFAM" id="SSF54913">
    <property type="entry name" value="GlnB-like"/>
    <property type="match status" value="1"/>
</dbReference>
<dbReference type="PANTHER" id="PTHR30115">
    <property type="entry name" value="NITROGEN REGULATORY PROTEIN P-II"/>
    <property type="match status" value="1"/>
</dbReference>
<keyword evidence="2" id="KW-1185">Reference proteome</keyword>
<sequence length="126" mass="13686">MKEIIAIVRMNRMNQTKKALVEAGITSMTAKEVLGRGKGIVDFSLLKGAEKGYEEAITQLGDSSRLIPKRMISIVVPDGLVEKVVSTLMGVNRTGKSGDGKIFVLPTRDSIRIRTGERGEAVLDEV</sequence>
<dbReference type="RefSeq" id="WP_265425312.1">
    <property type="nucleotide sequence ID" value="NZ_JAPFPW010000011.1"/>
</dbReference>
<evidence type="ECO:0000313" key="2">
    <source>
        <dbReference type="Proteomes" id="UP001209681"/>
    </source>
</evidence>